<dbReference type="RefSeq" id="WP_124976328.1">
    <property type="nucleotide sequence ID" value="NZ_BFFP01000016.1"/>
</dbReference>
<keyword evidence="1" id="KW-1133">Transmembrane helix</keyword>
<evidence type="ECO:0000256" key="1">
    <source>
        <dbReference type="SAM" id="Phobius"/>
    </source>
</evidence>
<evidence type="ECO:0000259" key="2">
    <source>
        <dbReference type="Pfam" id="PF04892"/>
    </source>
</evidence>
<feature type="transmembrane region" description="Helical" evidence="1">
    <location>
        <begin position="63"/>
        <end position="83"/>
    </location>
</feature>
<keyword evidence="4" id="KW-1185">Reference proteome</keyword>
<dbReference type="Proteomes" id="UP000286848">
    <property type="component" value="Unassembled WGS sequence"/>
</dbReference>
<sequence length="156" mass="17409">MEQKKKSVRIVLWLAFIFYILAVGYLCFSPTLPLVIPANNPVPYIYLGKAPFIWLPFAEMLDIQFYLNVLMTVPFGVFTALLVRKPLSLWRSAGLGIVVGGLIESTQLILDNLQLTSRWVDINDVIANALGVFAGYLVLVWIKGVIQRCIHGADGN</sequence>
<keyword evidence="1" id="KW-0472">Membrane</keyword>
<feature type="transmembrane region" description="Helical" evidence="1">
    <location>
        <begin position="90"/>
        <end position="110"/>
    </location>
</feature>
<feature type="transmembrane region" description="Helical" evidence="1">
    <location>
        <begin position="12"/>
        <end position="36"/>
    </location>
</feature>
<protein>
    <submittedName>
        <fullName evidence="3">Membrane protein</fullName>
    </submittedName>
</protein>
<proteinExistence type="predicted"/>
<dbReference type="Pfam" id="PF04892">
    <property type="entry name" value="VanZ"/>
    <property type="match status" value="1"/>
</dbReference>
<evidence type="ECO:0000313" key="4">
    <source>
        <dbReference type="Proteomes" id="UP000286848"/>
    </source>
</evidence>
<name>A0A401IT33_9LACO</name>
<keyword evidence="1" id="KW-0812">Transmembrane</keyword>
<evidence type="ECO:0000313" key="3">
    <source>
        <dbReference type="EMBL" id="GBG94688.1"/>
    </source>
</evidence>
<comment type="caution">
    <text evidence="3">The sequence shown here is derived from an EMBL/GenBank/DDBJ whole genome shotgun (WGS) entry which is preliminary data.</text>
</comment>
<dbReference type="OrthoDB" id="2247368at2"/>
<dbReference type="PANTHER" id="PTHR36834:SF1">
    <property type="entry name" value="INTEGRAL MEMBRANE PROTEIN"/>
    <property type="match status" value="1"/>
</dbReference>
<feature type="transmembrane region" description="Helical" evidence="1">
    <location>
        <begin position="125"/>
        <end position="142"/>
    </location>
</feature>
<gene>
    <name evidence="3" type="ORF">LFYK43_11470</name>
</gene>
<organism evidence="3 4">
    <name type="scientific">Ligilactobacillus salitolerans</name>
    <dbReference type="NCBI Taxonomy" id="1808352"/>
    <lineage>
        <taxon>Bacteria</taxon>
        <taxon>Bacillati</taxon>
        <taxon>Bacillota</taxon>
        <taxon>Bacilli</taxon>
        <taxon>Lactobacillales</taxon>
        <taxon>Lactobacillaceae</taxon>
        <taxon>Ligilactobacillus</taxon>
    </lineage>
</organism>
<accession>A0A401IT33</accession>
<dbReference type="InterPro" id="IPR006976">
    <property type="entry name" value="VanZ-like"/>
</dbReference>
<dbReference type="AlphaFoldDB" id="A0A401IT33"/>
<dbReference type="InterPro" id="IPR053150">
    <property type="entry name" value="Teicoplanin_resist-assoc"/>
</dbReference>
<dbReference type="EMBL" id="BFFP01000016">
    <property type="protein sequence ID" value="GBG94688.1"/>
    <property type="molecule type" value="Genomic_DNA"/>
</dbReference>
<reference evidence="3 4" key="1">
    <citation type="journal article" date="2019" name="Int. J. Syst. Evol. Microbiol.">
        <title>Lactobacillus salitolerans sp. nov., a novel lactic acid bacterium isolated from spent mushroom substrates.</title>
        <authorList>
            <person name="Tohno M."/>
            <person name="Tanizawa Y."/>
            <person name="Kojima Y."/>
            <person name="Sakamoto M."/>
            <person name="Nakamura Y."/>
            <person name="Ohkuma M."/>
            <person name="Kobayashi H."/>
        </authorList>
    </citation>
    <scope>NUCLEOTIDE SEQUENCE [LARGE SCALE GENOMIC DNA]</scope>
    <source>
        <strain evidence="3 4">YK43</strain>
    </source>
</reference>
<feature type="domain" description="VanZ-like" evidence="2">
    <location>
        <begin position="16"/>
        <end position="142"/>
    </location>
</feature>
<dbReference type="PANTHER" id="PTHR36834">
    <property type="entry name" value="MEMBRANE PROTEIN-RELATED"/>
    <property type="match status" value="1"/>
</dbReference>